<dbReference type="InterPro" id="IPR018252">
    <property type="entry name" value="Annexin_repeat_CS"/>
</dbReference>
<dbReference type="GO" id="GO:0012506">
    <property type="term" value="C:vesicle membrane"/>
    <property type="evidence" value="ECO:0007669"/>
    <property type="project" value="TreeGrafter"/>
</dbReference>
<dbReference type="InterPro" id="IPR018502">
    <property type="entry name" value="Annexin_repeat"/>
</dbReference>
<dbReference type="GO" id="GO:0005509">
    <property type="term" value="F:calcium ion binding"/>
    <property type="evidence" value="ECO:0007669"/>
    <property type="project" value="InterPro"/>
</dbReference>
<dbReference type="AlphaFoldDB" id="A0AA36GSJ3"/>
<dbReference type="PANTHER" id="PTHR10502">
    <property type="entry name" value="ANNEXIN"/>
    <property type="match status" value="1"/>
</dbReference>
<comment type="domain">
    <text evidence="4">A pair of annexin repeats may form one binding site for calcium and phospholipid.</text>
</comment>
<organism evidence="5 6">
    <name type="scientific">Cylicocyclus nassatus</name>
    <name type="common">Nematode worm</name>
    <dbReference type="NCBI Taxonomy" id="53992"/>
    <lineage>
        <taxon>Eukaryota</taxon>
        <taxon>Metazoa</taxon>
        <taxon>Ecdysozoa</taxon>
        <taxon>Nematoda</taxon>
        <taxon>Chromadorea</taxon>
        <taxon>Rhabditida</taxon>
        <taxon>Rhabditina</taxon>
        <taxon>Rhabditomorpha</taxon>
        <taxon>Strongyloidea</taxon>
        <taxon>Strongylidae</taxon>
        <taxon>Cylicocyclus</taxon>
    </lineage>
</organism>
<dbReference type="GO" id="GO:0005634">
    <property type="term" value="C:nucleus"/>
    <property type="evidence" value="ECO:0007669"/>
    <property type="project" value="TreeGrafter"/>
</dbReference>
<sequence length="197" mass="21978">MLMLPNCLLSNDVISPFIRQSRSRRMNSQYATIVDNPNFDPAMYADKLGHALKAGDKDAIVKVLTSISNRQRQMMREPYRINYGKDIIAALDKKLGGDLKKTVLALMDTPLDYDVKQLKAAMKGPGTDEAVLIEILCSRTPDQLAAIRVAYEHEYKTPLEKDIADDTSGEFKDLLVALATGSKDKSRDTNDEQAKEV</sequence>
<dbReference type="InterPro" id="IPR037104">
    <property type="entry name" value="Annexin_sf"/>
</dbReference>
<dbReference type="Gene3D" id="1.10.220.10">
    <property type="entry name" value="Annexin"/>
    <property type="match status" value="2"/>
</dbReference>
<dbReference type="SUPFAM" id="SSF47874">
    <property type="entry name" value="Annexin"/>
    <property type="match status" value="1"/>
</dbReference>
<keyword evidence="4" id="KW-0106">Calcium</keyword>
<evidence type="ECO:0000256" key="2">
    <source>
        <dbReference type="ARBA" id="ARBA00022737"/>
    </source>
</evidence>
<dbReference type="GO" id="GO:0005886">
    <property type="term" value="C:plasma membrane"/>
    <property type="evidence" value="ECO:0007669"/>
    <property type="project" value="TreeGrafter"/>
</dbReference>
<dbReference type="PANTHER" id="PTHR10502:SF97">
    <property type="entry name" value="ANNEXIN"/>
    <property type="match status" value="1"/>
</dbReference>
<protein>
    <recommendedName>
        <fullName evidence="4">Annexin</fullName>
    </recommendedName>
</protein>
<keyword evidence="4" id="KW-0111">Calcium/phospholipid-binding</keyword>
<dbReference type="PRINTS" id="PR00196">
    <property type="entry name" value="ANNEXIN"/>
</dbReference>
<accession>A0AA36GSJ3</accession>
<evidence type="ECO:0000256" key="3">
    <source>
        <dbReference type="ARBA" id="ARBA00023216"/>
    </source>
</evidence>
<gene>
    <name evidence="5" type="ORF">CYNAS_LOCUS9510</name>
</gene>
<dbReference type="SMART" id="SM00335">
    <property type="entry name" value="ANX"/>
    <property type="match status" value="2"/>
</dbReference>
<evidence type="ECO:0000256" key="1">
    <source>
        <dbReference type="ARBA" id="ARBA00007831"/>
    </source>
</evidence>
<reference evidence="5" key="1">
    <citation type="submission" date="2023-07" db="EMBL/GenBank/DDBJ databases">
        <authorList>
            <consortium name="CYATHOMIX"/>
        </authorList>
    </citation>
    <scope>NUCLEOTIDE SEQUENCE</scope>
    <source>
        <strain evidence="5">N/A</strain>
    </source>
</reference>
<dbReference type="GO" id="GO:0001786">
    <property type="term" value="F:phosphatidylserine binding"/>
    <property type="evidence" value="ECO:0007669"/>
    <property type="project" value="TreeGrafter"/>
</dbReference>
<comment type="caution">
    <text evidence="5">The sequence shown here is derived from an EMBL/GenBank/DDBJ whole genome shotgun (WGS) entry which is preliminary data.</text>
</comment>
<dbReference type="EMBL" id="CATQJL010000223">
    <property type="protein sequence ID" value="CAJ0597527.1"/>
    <property type="molecule type" value="Genomic_DNA"/>
</dbReference>
<dbReference type="GO" id="GO:0005544">
    <property type="term" value="F:calcium-dependent phospholipid binding"/>
    <property type="evidence" value="ECO:0007669"/>
    <property type="project" value="UniProtKB-KW"/>
</dbReference>
<dbReference type="PROSITE" id="PS00223">
    <property type="entry name" value="ANNEXIN_1"/>
    <property type="match status" value="1"/>
</dbReference>
<evidence type="ECO:0000313" key="6">
    <source>
        <dbReference type="Proteomes" id="UP001176961"/>
    </source>
</evidence>
<dbReference type="FunFam" id="1.10.220.10:FF:000003">
    <property type="entry name" value="Annexin"/>
    <property type="match status" value="1"/>
</dbReference>
<keyword evidence="2 4" id="KW-0677">Repeat</keyword>
<evidence type="ECO:0000313" key="5">
    <source>
        <dbReference type="EMBL" id="CAJ0597527.1"/>
    </source>
</evidence>
<dbReference type="Proteomes" id="UP001176961">
    <property type="component" value="Unassembled WGS sequence"/>
</dbReference>
<dbReference type="GO" id="GO:0005737">
    <property type="term" value="C:cytoplasm"/>
    <property type="evidence" value="ECO:0007669"/>
    <property type="project" value="TreeGrafter"/>
</dbReference>
<keyword evidence="6" id="KW-1185">Reference proteome</keyword>
<dbReference type="InterPro" id="IPR001464">
    <property type="entry name" value="Annexin"/>
</dbReference>
<evidence type="ECO:0000256" key="4">
    <source>
        <dbReference type="RuleBase" id="RU003540"/>
    </source>
</evidence>
<dbReference type="Pfam" id="PF00191">
    <property type="entry name" value="Annexin"/>
    <property type="match status" value="2"/>
</dbReference>
<dbReference type="PROSITE" id="PS51897">
    <property type="entry name" value="ANNEXIN_2"/>
    <property type="match status" value="2"/>
</dbReference>
<proteinExistence type="inferred from homology"/>
<name>A0AA36GSJ3_CYLNA</name>
<keyword evidence="3 4" id="KW-0041">Annexin</keyword>
<comment type="similarity">
    <text evidence="1 4">Belongs to the annexin family.</text>
</comment>